<sequence length="108" mass="11168">MGKTKVFLGAVFMVILCIVTVGGSVPCSQSSQCQTDECCVTTNPPRGKRALAPTAGGVCQKLGSAKDSCYVMYTTVQDMNYRCPCGPGLVCVGSGMMEVPLGEVGTCS</sequence>
<feature type="signal peptide" evidence="1">
    <location>
        <begin position="1"/>
        <end position="23"/>
    </location>
</feature>
<reference evidence="2 3" key="1">
    <citation type="submission" date="2019-01" db="EMBL/GenBank/DDBJ databases">
        <title>A draft genome assembly of the solar-powered sea slug Elysia chlorotica.</title>
        <authorList>
            <person name="Cai H."/>
            <person name="Li Q."/>
            <person name="Fang X."/>
            <person name="Li J."/>
            <person name="Curtis N.E."/>
            <person name="Altenburger A."/>
            <person name="Shibata T."/>
            <person name="Feng M."/>
            <person name="Maeda T."/>
            <person name="Schwartz J.A."/>
            <person name="Shigenobu S."/>
            <person name="Lundholm N."/>
            <person name="Nishiyama T."/>
            <person name="Yang H."/>
            <person name="Hasebe M."/>
            <person name="Li S."/>
            <person name="Pierce S.K."/>
            <person name="Wang J."/>
        </authorList>
    </citation>
    <scope>NUCLEOTIDE SEQUENCE [LARGE SCALE GENOMIC DNA]</scope>
    <source>
        <strain evidence="2">EC2010</strain>
        <tissue evidence="2">Whole organism of an adult</tissue>
    </source>
</reference>
<dbReference type="EMBL" id="RQTK01000385">
    <property type="protein sequence ID" value="RUS80540.1"/>
    <property type="molecule type" value="Genomic_DNA"/>
</dbReference>
<proteinExistence type="predicted"/>
<protein>
    <recommendedName>
        <fullName evidence="4">Prokineticin domain-containing protein</fullName>
    </recommendedName>
</protein>
<comment type="caution">
    <text evidence="2">The sequence shown here is derived from an EMBL/GenBank/DDBJ whole genome shotgun (WGS) entry which is preliminary data.</text>
</comment>
<evidence type="ECO:0008006" key="4">
    <source>
        <dbReference type="Google" id="ProtNLM"/>
    </source>
</evidence>
<evidence type="ECO:0000256" key="1">
    <source>
        <dbReference type="SAM" id="SignalP"/>
    </source>
</evidence>
<accession>A0A433TG51</accession>
<dbReference type="OrthoDB" id="6428169at2759"/>
<dbReference type="Proteomes" id="UP000271974">
    <property type="component" value="Unassembled WGS sequence"/>
</dbReference>
<dbReference type="AlphaFoldDB" id="A0A433TG51"/>
<keyword evidence="1" id="KW-0732">Signal</keyword>
<keyword evidence="3" id="KW-1185">Reference proteome</keyword>
<organism evidence="2 3">
    <name type="scientific">Elysia chlorotica</name>
    <name type="common">Eastern emerald elysia</name>
    <name type="synonym">Sea slug</name>
    <dbReference type="NCBI Taxonomy" id="188477"/>
    <lineage>
        <taxon>Eukaryota</taxon>
        <taxon>Metazoa</taxon>
        <taxon>Spiralia</taxon>
        <taxon>Lophotrochozoa</taxon>
        <taxon>Mollusca</taxon>
        <taxon>Gastropoda</taxon>
        <taxon>Heterobranchia</taxon>
        <taxon>Euthyneura</taxon>
        <taxon>Panpulmonata</taxon>
        <taxon>Sacoglossa</taxon>
        <taxon>Placobranchoidea</taxon>
        <taxon>Plakobranchidae</taxon>
        <taxon>Elysia</taxon>
    </lineage>
</organism>
<feature type="chain" id="PRO_5019254766" description="Prokineticin domain-containing protein" evidence="1">
    <location>
        <begin position="24"/>
        <end position="108"/>
    </location>
</feature>
<gene>
    <name evidence="2" type="ORF">EGW08_011680</name>
</gene>
<name>A0A433TG51_ELYCH</name>
<dbReference type="Gene3D" id="2.10.80.10">
    <property type="entry name" value="Lipase, subunit A"/>
    <property type="match status" value="1"/>
</dbReference>
<evidence type="ECO:0000313" key="3">
    <source>
        <dbReference type="Proteomes" id="UP000271974"/>
    </source>
</evidence>
<evidence type="ECO:0000313" key="2">
    <source>
        <dbReference type="EMBL" id="RUS80540.1"/>
    </source>
</evidence>